<dbReference type="PIRSF" id="PIRSF009471">
    <property type="entry name" value="UCP009471"/>
    <property type="match status" value="1"/>
</dbReference>
<proteinExistence type="predicted"/>
<organism evidence="2 3">
    <name type="scientific">Phreatobacter cathodiphilus</name>
    <dbReference type="NCBI Taxonomy" id="1868589"/>
    <lineage>
        <taxon>Bacteria</taxon>
        <taxon>Pseudomonadati</taxon>
        <taxon>Pseudomonadota</taxon>
        <taxon>Alphaproteobacteria</taxon>
        <taxon>Hyphomicrobiales</taxon>
        <taxon>Phreatobacteraceae</taxon>
        <taxon>Phreatobacter</taxon>
    </lineage>
</organism>
<dbReference type="Proteomes" id="UP000237889">
    <property type="component" value="Chromosome"/>
</dbReference>
<reference evidence="2 3" key="1">
    <citation type="submission" date="2018-03" db="EMBL/GenBank/DDBJ databases">
        <title>Genome sequencing of Phreatobacter sp.</title>
        <authorList>
            <person name="Kim S.-J."/>
            <person name="Heo J."/>
            <person name="Kwon S.-W."/>
        </authorList>
    </citation>
    <scope>NUCLEOTIDE SEQUENCE [LARGE SCALE GENOMIC DNA]</scope>
    <source>
        <strain evidence="2 3">S-12</strain>
    </source>
</reference>
<dbReference type="InterPro" id="IPR012038">
    <property type="entry name" value="UCP009471"/>
</dbReference>
<dbReference type="AlphaFoldDB" id="A0A2S0N7E2"/>
<dbReference type="Gene3D" id="2.60.120.600">
    <property type="entry name" value="Domain of unknown function DUF1214, C-terminal domain"/>
    <property type="match status" value="1"/>
</dbReference>
<evidence type="ECO:0000313" key="2">
    <source>
        <dbReference type="EMBL" id="AVO44036.1"/>
    </source>
</evidence>
<dbReference type="OrthoDB" id="7837485at2"/>
<dbReference type="RefSeq" id="WP_106747366.1">
    <property type="nucleotide sequence ID" value="NZ_CP027668.1"/>
</dbReference>
<sequence>MRALPGLLLALGIGAVTGLGLTALSVGRSTGAGTLRIGPWLATPKAGTPEADPYARAVTARLGTLPLALADGLALVADQDSTGAAIDGRCTYRVTGSVPPARFWTLAAARADFAPVVEEGLRQGFTSYEIVRQSEVATDVVVAPEARPGNWLPSGGVPDLRLILRLYDTPVATTISAATVLPTISRVSCP</sequence>
<evidence type="ECO:0000259" key="1">
    <source>
        <dbReference type="Pfam" id="PF06742"/>
    </source>
</evidence>
<dbReference type="InterPro" id="IPR037049">
    <property type="entry name" value="DUF1214_C_sf"/>
</dbReference>
<feature type="domain" description="DUF1214" evidence="1">
    <location>
        <begin position="73"/>
        <end position="169"/>
    </location>
</feature>
<dbReference type="InterPro" id="IPR010621">
    <property type="entry name" value="DUF1214"/>
</dbReference>
<keyword evidence="3" id="KW-1185">Reference proteome</keyword>
<evidence type="ECO:0000313" key="3">
    <source>
        <dbReference type="Proteomes" id="UP000237889"/>
    </source>
</evidence>
<protein>
    <recommendedName>
        <fullName evidence="1">DUF1214 domain-containing protein</fullName>
    </recommendedName>
</protein>
<dbReference type="PANTHER" id="PTHR36509">
    <property type="entry name" value="BLL3101 PROTEIN"/>
    <property type="match status" value="1"/>
</dbReference>
<gene>
    <name evidence="2" type="ORF">C6569_02565</name>
</gene>
<dbReference type="Pfam" id="PF06742">
    <property type="entry name" value="DUF1214"/>
    <property type="match status" value="1"/>
</dbReference>
<accession>A0A2S0N7E2</accession>
<dbReference type="PANTHER" id="PTHR36509:SF2">
    <property type="entry name" value="BLL3101 PROTEIN"/>
    <property type="match status" value="1"/>
</dbReference>
<dbReference type="EMBL" id="CP027668">
    <property type="protein sequence ID" value="AVO44036.1"/>
    <property type="molecule type" value="Genomic_DNA"/>
</dbReference>
<dbReference type="SUPFAM" id="SSF160935">
    <property type="entry name" value="VPA0735-like"/>
    <property type="match status" value="1"/>
</dbReference>
<name>A0A2S0N7E2_9HYPH</name>
<dbReference type="KEGG" id="phr:C6569_02565"/>